<comment type="similarity">
    <text evidence="1">Belongs to the peptidase C1 family.</text>
</comment>
<dbReference type="PANTHER" id="PTHR12411">
    <property type="entry name" value="CYSTEINE PROTEASE FAMILY C1-RELATED"/>
    <property type="match status" value="1"/>
</dbReference>
<proteinExistence type="inferred from homology"/>
<dbReference type="InterPro" id="IPR000668">
    <property type="entry name" value="Peptidase_C1A_C"/>
</dbReference>
<sequence length="354" mass="39782">MRGQDDYIGANTSSLTGVRPFISCRMRTLLVIATIILAASAANFLDEEWSTWKTNYEKKYVNSKEEGVRRQIWEETWHKVQKHNSLAEKGLKNYTLAMNMFADMTVKELIPTACNSKRIQPKQDTKPESSSNFTCDSKKKIKNVVDWRTSGCVSPVKNSGLYCQAWWAFSTVGVLESRYCIKKKQLIKFSEQQLIDCNDGNDGCCAGSFESDFKYVSQKGIMASKNYEYKAGQFECEYNPMKTVKIKVNKYYTLIGEESIANEVETNGPVAVTMYITPEFFLYNGGVFDGECFSNGQAGMTIVGFGSACGTDYWLLKNNWGKKWGESGYVRVKRNNNHCGIANTAVAGDIVGSK</sequence>
<accession>A0AAV3AY71</accession>
<name>A0AAV3AY71_PYXAD</name>
<dbReference type="GO" id="GO:0008234">
    <property type="term" value="F:cysteine-type peptidase activity"/>
    <property type="evidence" value="ECO:0007669"/>
    <property type="project" value="InterPro"/>
</dbReference>
<dbReference type="SMART" id="SM00848">
    <property type="entry name" value="Inhibitor_I29"/>
    <property type="match status" value="1"/>
</dbReference>
<dbReference type="SMART" id="SM00645">
    <property type="entry name" value="Pept_C1"/>
    <property type="match status" value="1"/>
</dbReference>
<dbReference type="Gene3D" id="3.90.70.10">
    <property type="entry name" value="Cysteine proteinases"/>
    <property type="match status" value="1"/>
</dbReference>
<dbReference type="Gene3D" id="1.10.287.2250">
    <property type="match status" value="1"/>
</dbReference>
<evidence type="ECO:0000313" key="6">
    <source>
        <dbReference type="EMBL" id="DBA31509.1"/>
    </source>
</evidence>
<dbReference type="EMBL" id="DYDO01000002">
    <property type="protein sequence ID" value="DBA31509.1"/>
    <property type="molecule type" value="Genomic_DNA"/>
</dbReference>
<dbReference type="Proteomes" id="UP001181693">
    <property type="component" value="Unassembled WGS sequence"/>
</dbReference>
<keyword evidence="3" id="KW-1015">Disulfide bond</keyword>
<dbReference type="Pfam" id="PF00112">
    <property type="entry name" value="Peptidase_C1"/>
    <property type="match status" value="1"/>
</dbReference>
<dbReference type="FunFam" id="1.10.287.2250:FF:000003">
    <property type="entry name" value="Cathepsin L"/>
    <property type="match status" value="1"/>
</dbReference>
<dbReference type="InterPro" id="IPR013128">
    <property type="entry name" value="Peptidase_C1A"/>
</dbReference>
<dbReference type="InterPro" id="IPR038765">
    <property type="entry name" value="Papain-like_cys_pep_sf"/>
</dbReference>
<dbReference type="AlphaFoldDB" id="A0AAV3AY71"/>
<feature type="domain" description="Cathepsin propeptide inhibitor" evidence="5">
    <location>
        <begin position="49"/>
        <end position="109"/>
    </location>
</feature>
<keyword evidence="7" id="KW-1185">Reference proteome</keyword>
<dbReference type="FunFam" id="3.90.70.10:FF:000332">
    <property type="entry name" value="Cathepsin L1"/>
    <property type="match status" value="1"/>
</dbReference>
<dbReference type="Pfam" id="PF08246">
    <property type="entry name" value="Inhibitor_I29"/>
    <property type="match status" value="1"/>
</dbReference>
<evidence type="ECO:0000256" key="2">
    <source>
        <dbReference type="ARBA" id="ARBA00023145"/>
    </source>
</evidence>
<dbReference type="InterPro" id="IPR039417">
    <property type="entry name" value="Peptidase_C1A_papain-like"/>
</dbReference>
<dbReference type="SUPFAM" id="SSF54001">
    <property type="entry name" value="Cysteine proteinases"/>
    <property type="match status" value="1"/>
</dbReference>
<dbReference type="InterPro" id="IPR013201">
    <property type="entry name" value="Prot_inhib_I29"/>
</dbReference>
<evidence type="ECO:0000256" key="3">
    <source>
        <dbReference type="ARBA" id="ARBA00023157"/>
    </source>
</evidence>
<protein>
    <submittedName>
        <fullName evidence="6">Uncharacterized protein</fullName>
    </submittedName>
</protein>
<evidence type="ECO:0000259" key="4">
    <source>
        <dbReference type="SMART" id="SM00645"/>
    </source>
</evidence>
<reference evidence="6" key="1">
    <citation type="thesis" date="2020" institute="ProQuest LLC" country="789 East Eisenhower Parkway, Ann Arbor, MI, USA">
        <title>Comparative Genomics and Chromosome Evolution.</title>
        <authorList>
            <person name="Mudd A.B."/>
        </authorList>
    </citation>
    <scope>NUCLEOTIDE SEQUENCE</scope>
    <source>
        <strain evidence="6">1538</strain>
        <tissue evidence="6">Blood</tissue>
    </source>
</reference>
<keyword evidence="2" id="KW-0865">Zymogen</keyword>
<organism evidence="6 7">
    <name type="scientific">Pyxicephalus adspersus</name>
    <name type="common">African bullfrog</name>
    <dbReference type="NCBI Taxonomy" id="30357"/>
    <lineage>
        <taxon>Eukaryota</taxon>
        <taxon>Metazoa</taxon>
        <taxon>Chordata</taxon>
        <taxon>Craniata</taxon>
        <taxon>Vertebrata</taxon>
        <taxon>Euteleostomi</taxon>
        <taxon>Amphibia</taxon>
        <taxon>Batrachia</taxon>
        <taxon>Anura</taxon>
        <taxon>Neobatrachia</taxon>
        <taxon>Ranoidea</taxon>
        <taxon>Pyxicephalidae</taxon>
        <taxon>Pyxicephalinae</taxon>
        <taxon>Pyxicephalus</taxon>
    </lineage>
</organism>
<comment type="caution">
    <text evidence="6">The sequence shown here is derived from an EMBL/GenBank/DDBJ whole genome shotgun (WGS) entry which is preliminary data.</text>
</comment>
<feature type="domain" description="Peptidase C1A papain C-terminal" evidence="4">
    <location>
        <begin position="141"/>
        <end position="349"/>
    </location>
</feature>
<dbReference type="CDD" id="cd02248">
    <property type="entry name" value="Peptidase_C1A"/>
    <property type="match status" value="1"/>
</dbReference>
<dbReference type="GO" id="GO:0006508">
    <property type="term" value="P:proteolysis"/>
    <property type="evidence" value="ECO:0007669"/>
    <property type="project" value="InterPro"/>
</dbReference>
<evidence type="ECO:0000313" key="7">
    <source>
        <dbReference type="Proteomes" id="UP001181693"/>
    </source>
</evidence>
<evidence type="ECO:0000259" key="5">
    <source>
        <dbReference type="SMART" id="SM00848"/>
    </source>
</evidence>
<gene>
    <name evidence="6" type="ORF">GDO54_007345</name>
</gene>
<evidence type="ECO:0000256" key="1">
    <source>
        <dbReference type="ARBA" id="ARBA00008455"/>
    </source>
</evidence>